<dbReference type="HOGENOM" id="CLU_009397_11_2_1"/>
<dbReference type="Gene3D" id="2.115.10.20">
    <property type="entry name" value="Glycosyl hydrolase domain, family 43"/>
    <property type="match status" value="1"/>
</dbReference>
<evidence type="ECO:0000313" key="11">
    <source>
        <dbReference type="EMBL" id="KEQ75827.1"/>
    </source>
</evidence>
<dbReference type="Proteomes" id="UP000027730">
    <property type="component" value="Unassembled WGS sequence"/>
</dbReference>
<dbReference type="InterPro" id="IPR005084">
    <property type="entry name" value="CBM6"/>
</dbReference>
<feature type="site" description="Important for catalytic activity, responsible for pKa modulation of the active site Glu and correct orientation of both the proton donor and substrate" evidence="7">
    <location>
        <position position="150"/>
    </location>
</feature>
<evidence type="ECO:0000256" key="4">
    <source>
        <dbReference type="ARBA" id="ARBA00023277"/>
    </source>
</evidence>
<feature type="domain" description="CBM6" evidence="10">
    <location>
        <begin position="324"/>
        <end position="447"/>
    </location>
</feature>
<evidence type="ECO:0000256" key="9">
    <source>
        <dbReference type="SAM" id="SignalP"/>
    </source>
</evidence>
<dbReference type="Pfam" id="PF03422">
    <property type="entry name" value="CBM_6"/>
    <property type="match status" value="1"/>
</dbReference>
<keyword evidence="3 8" id="KW-0378">Hydrolase</keyword>
<evidence type="ECO:0000259" key="10">
    <source>
        <dbReference type="PROSITE" id="PS51175"/>
    </source>
</evidence>
<dbReference type="GeneID" id="25409241"/>
<keyword evidence="5 8" id="KW-0326">Glycosidase</keyword>
<keyword evidence="4" id="KW-0119">Carbohydrate metabolism</keyword>
<evidence type="ECO:0000256" key="8">
    <source>
        <dbReference type="RuleBase" id="RU361187"/>
    </source>
</evidence>
<dbReference type="EMBL" id="KL584704">
    <property type="protein sequence ID" value="KEQ75827.1"/>
    <property type="molecule type" value="Genomic_DNA"/>
</dbReference>
<evidence type="ECO:0000313" key="12">
    <source>
        <dbReference type="Proteomes" id="UP000027730"/>
    </source>
</evidence>
<evidence type="ECO:0000256" key="6">
    <source>
        <dbReference type="PIRSR" id="PIRSR606710-1"/>
    </source>
</evidence>
<dbReference type="PANTHER" id="PTHR43772:SF2">
    <property type="entry name" value="PUTATIVE (AFU_ORTHOLOGUE AFUA_2G04480)-RELATED"/>
    <property type="match status" value="1"/>
</dbReference>
<dbReference type="SMART" id="SM00606">
    <property type="entry name" value="CBD_IV"/>
    <property type="match status" value="1"/>
</dbReference>
<feature type="active site" description="Proton donor" evidence="6">
    <location>
        <position position="209"/>
    </location>
</feature>
<dbReference type="InterPro" id="IPR008979">
    <property type="entry name" value="Galactose-bd-like_sf"/>
</dbReference>
<evidence type="ECO:0000256" key="3">
    <source>
        <dbReference type="ARBA" id="ARBA00022801"/>
    </source>
</evidence>
<dbReference type="GO" id="GO:0030246">
    <property type="term" value="F:carbohydrate binding"/>
    <property type="evidence" value="ECO:0007669"/>
    <property type="project" value="InterPro"/>
</dbReference>
<dbReference type="AlphaFoldDB" id="A0A074X1A1"/>
<protein>
    <submittedName>
        <fullName evidence="11">Arabinanase/levansucrase/invertase</fullName>
    </submittedName>
</protein>
<dbReference type="Gene3D" id="2.60.120.260">
    <property type="entry name" value="Galactose-binding domain-like"/>
    <property type="match status" value="1"/>
</dbReference>
<dbReference type="InterPro" id="IPR023296">
    <property type="entry name" value="Glyco_hydro_beta-prop_sf"/>
</dbReference>
<organism evidence="11 12">
    <name type="scientific">Aureobasidium namibiae CBS 147.97</name>
    <dbReference type="NCBI Taxonomy" id="1043004"/>
    <lineage>
        <taxon>Eukaryota</taxon>
        <taxon>Fungi</taxon>
        <taxon>Dikarya</taxon>
        <taxon>Ascomycota</taxon>
        <taxon>Pezizomycotina</taxon>
        <taxon>Dothideomycetes</taxon>
        <taxon>Dothideomycetidae</taxon>
        <taxon>Dothideales</taxon>
        <taxon>Saccotheciaceae</taxon>
        <taxon>Aureobasidium</taxon>
    </lineage>
</organism>
<name>A0A074X1A1_9PEZI</name>
<feature type="signal peptide" evidence="9">
    <location>
        <begin position="1"/>
        <end position="24"/>
    </location>
</feature>
<dbReference type="OrthoDB" id="5211809at2759"/>
<sequence>MHSFYARLLLVLGTLLAVLDTVQADNPIIQSIYTADPAPIVVDDRVYLLADHDENGSTTYNMRDWRLFSSADMANWQDHGVIASIATTFPWADLNAWAGQIIARNNKFYMYLPMRRRGGNTAIGVAVADSITGPWKDALGKPLLENGRIDPTVWIDDNGQAYLYFANPGLFYVKLNTDMISYSGSIVEVSMNVASFGSGREADGTTFAEGPWVYKRNNLYYVVYAANCCSEDIRYSTGPSIMGPWTYRGVVMASAGKSFTNHPAVIDFKGKSYFFYHNGALPGGSGYTRSIAVESFTYNADGTIPLLTMTNAGAPQIGTLNPYTRNEAETMAFSSGVQTQATLDGGLAIINIEIGDYVKVAGVAFGNGAKSFYARVASATSGGKIEVRLGGVTGTLVGTCVVPGTNGWQSWQVVTCAVSGATGIKDLYLKFTGGSGYLFNVDYWQFA</sequence>
<dbReference type="CDD" id="cd04084">
    <property type="entry name" value="CBM6_xylanase-like"/>
    <property type="match status" value="1"/>
</dbReference>
<accession>A0A074X1A1</accession>
<dbReference type="STRING" id="1043004.A0A074X1A1"/>
<dbReference type="Pfam" id="PF04616">
    <property type="entry name" value="Glyco_hydro_43"/>
    <property type="match status" value="1"/>
</dbReference>
<evidence type="ECO:0000256" key="2">
    <source>
        <dbReference type="ARBA" id="ARBA00022729"/>
    </source>
</evidence>
<evidence type="ECO:0000256" key="5">
    <source>
        <dbReference type="ARBA" id="ARBA00023295"/>
    </source>
</evidence>
<proteinExistence type="inferred from homology"/>
<feature type="active site" description="Proton acceptor" evidence="6">
    <location>
        <position position="36"/>
    </location>
</feature>
<gene>
    <name evidence="11" type="ORF">M436DRAFT_39683</name>
</gene>
<dbReference type="SUPFAM" id="SSF49785">
    <property type="entry name" value="Galactose-binding domain-like"/>
    <property type="match status" value="1"/>
</dbReference>
<dbReference type="InterPro" id="IPR052176">
    <property type="entry name" value="Glycosyl_Hydrlase_43_Enz"/>
</dbReference>
<dbReference type="PANTHER" id="PTHR43772">
    <property type="entry name" value="ENDO-1,4-BETA-XYLANASE"/>
    <property type="match status" value="1"/>
</dbReference>
<dbReference type="GO" id="GO:0004553">
    <property type="term" value="F:hydrolase activity, hydrolyzing O-glycosyl compounds"/>
    <property type="evidence" value="ECO:0007669"/>
    <property type="project" value="InterPro"/>
</dbReference>
<feature type="chain" id="PRO_5001701877" evidence="9">
    <location>
        <begin position="25"/>
        <end position="447"/>
    </location>
</feature>
<dbReference type="RefSeq" id="XP_013430046.1">
    <property type="nucleotide sequence ID" value="XM_013574592.1"/>
</dbReference>
<keyword evidence="2 9" id="KW-0732">Signal</keyword>
<reference evidence="11 12" key="1">
    <citation type="journal article" date="2014" name="BMC Genomics">
        <title>Genome sequencing of four Aureobasidium pullulans varieties: biotechnological potential, stress tolerance, and description of new species.</title>
        <authorList>
            <person name="Gostin Ar C."/>
            <person name="Ohm R.A."/>
            <person name="Kogej T."/>
            <person name="Sonjak S."/>
            <person name="Turk M."/>
            <person name="Zajc J."/>
            <person name="Zalar P."/>
            <person name="Grube M."/>
            <person name="Sun H."/>
            <person name="Han J."/>
            <person name="Sharma A."/>
            <person name="Chiniquy J."/>
            <person name="Ngan C.Y."/>
            <person name="Lipzen A."/>
            <person name="Barry K."/>
            <person name="Grigoriev I.V."/>
            <person name="Gunde-Cimerman N."/>
        </authorList>
    </citation>
    <scope>NUCLEOTIDE SEQUENCE [LARGE SCALE GENOMIC DNA]</scope>
    <source>
        <strain evidence="11 12">CBS 147.97</strain>
    </source>
</reference>
<evidence type="ECO:0000256" key="1">
    <source>
        <dbReference type="ARBA" id="ARBA00009865"/>
    </source>
</evidence>
<dbReference type="PROSITE" id="PS51175">
    <property type="entry name" value="CBM6"/>
    <property type="match status" value="1"/>
</dbReference>
<dbReference type="CDD" id="cd18618">
    <property type="entry name" value="GH43_Xsa43E-like"/>
    <property type="match status" value="1"/>
</dbReference>
<dbReference type="InterPro" id="IPR006584">
    <property type="entry name" value="Cellulose-bd_IV"/>
</dbReference>
<dbReference type="SUPFAM" id="SSF75005">
    <property type="entry name" value="Arabinanase/levansucrase/invertase"/>
    <property type="match status" value="1"/>
</dbReference>
<keyword evidence="12" id="KW-1185">Reference proteome</keyword>
<evidence type="ECO:0000256" key="7">
    <source>
        <dbReference type="PIRSR" id="PIRSR606710-2"/>
    </source>
</evidence>
<dbReference type="GO" id="GO:0005975">
    <property type="term" value="P:carbohydrate metabolic process"/>
    <property type="evidence" value="ECO:0007669"/>
    <property type="project" value="InterPro"/>
</dbReference>
<dbReference type="InterPro" id="IPR006710">
    <property type="entry name" value="Glyco_hydro_43"/>
</dbReference>
<comment type="similarity">
    <text evidence="1 8">Belongs to the glycosyl hydrolase 43 family.</text>
</comment>